<dbReference type="InParanoid" id="A0A1Y3BY54"/>
<evidence type="ECO:0000313" key="1">
    <source>
        <dbReference type="EMBL" id="OTF84426.1"/>
    </source>
</evidence>
<gene>
    <name evidence="1" type="ORF">HannXRQ_Chr00c0458g0574941</name>
</gene>
<name>A0A1Y3BY54_HELAN</name>
<reference evidence="1" key="1">
    <citation type="submission" date="2017-02" db="EMBL/GenBank/DDBJ databases">
        <title>Sunflower complete genome.</title>
        <authorList>
            <person name="Langlade N."/>
            <person name="Munos S."/>
        </authorList>
    </citation>
    <scope>NUCLEOTIDE SEQUENCE [LARGE SCALE GENOMIC DNA]</scope>
    <source>
        <tissue evidence="1">Leaves</tissue>
    </source>
</reference>
<protein>
    <submittedName>
        <fullName evidence="1">Uncharacterized protein</fullName>
    </submittedName>
</protein>
<proteinExistence type="predicted"/>
<organism evidence="1">
    <name type="scientific">Helianthus annuus</name>
    <name type="common">Common sunflower</name>
    <dbReference type="NCBI Taxonomy" id="4232"/>
    <lineage>
        <taxon>Eukaryota</taxon>
        <taxon>Viridiplantae</taxon>
        <taxon>Streptophyta</taxon>
        <taxon>Embryophyta</taxon>
        <taxon>Tracheophyta</taxon>
        <taxon>Spermatophyta</taxon>
        <taxon>Magnoliopsida</taxon>
        <taxon>eudicotyledons</taxon>
        <taxon>Gunneridae</taxon>
        <taxon>Pentapetalae</taxon>
        <taxon>asterids</taxon>
        <taxon>campanulids</taxon>
        <taxon>Asterales</taxon>
        <taxon>Asteraceae</taxon>
        <taxon>Asteroideae</taxon>
        <taxon>Heliantheae alliance</taxon>
        <taxon>Heliantheae</taxon>
        <taxon>Helianthus</taxon>
    </lineage>
</organism>
<dbReference type="EMBL" id="KZ113779">
    <property type="protein sequence ID" value="OTF84426.1"/>
    <property type="molecule type" value="Genomic_DNA"/>
</dbReference>
<sequence length="55" mass="6624">MNMWKVATWESRRDGLKHERITGQEKARNRIRARTHKVVRVTEDHQGIKIENRVT</sequence>
<accession>A0A1Y3BY54</accession>
<dbReference type="AlphaFoldDB" id="A0A1Y3BY54"/>